<sequence length="102" mass="11310">MNIQQDGLNIRKLSLLSGMTEAVCRASLSKEGFKLDGSQFDATDSLLWLSKRRSFIPNRGIAAEGEKKAITEALLSDHSMVFSDVITDLNRRFSADINAFTQ</sequence>
<reference evidence="1 2" key="1">
    <citation type="submission" date="2019-09" db="EMBL/GenBank/DDBJ databases">
        <title>Taxonomic organization of the family Brucellaceae based on a phylogenomic approach.</title>
        <authorList>
            <person name="Leclercq S."/>
            <person name="Cloeckaert A."/>
            <person name="Zygmunt M.S."/>
        </authorList>
    </citation>
    <scope>NUCLEOTIDE SEQUENCE [LARGE SCALE GENOMIC DNA]</scope>
    <source>
        <strain evidence="1 2">TA93</strain>
    </source>
</reference>
<name>A0A7V7VQJ8_9HYPH</name>
<comment type="caution">
    <text evidence="1">The sequence shown here is derived from an EMBL/GenBank/DDBJ whole genome shotgun (WGS) entry which is preliminary data.</text>
</comment>
<organism evidence="1 2">
    <name type="scientific">Brucella tritici</name>
    <dbReference type="NCBI Taxonomy" id="94626"/>
    <lineage>
        <taxon>Bacteria</taxon>
        <taxon>Pseudomonadati</taxon>
        <taxon>Pseudomonadota</taxon>
        <taxon>Alphaproteobacteria</taxon>
        <taxon>Hyphomicrobiales</taxon>
        <taxon>Brucellaceae</taxon>
        <taxon>Brucella/Ochrobactrum group</taxon>
        <taxon>Brucella</taxon>
    </lineage>
</organism>
<accession>A0A7V7VQJ8</accession>
<evidence type="ECO:0000313" key="1">
    <source>
        <dbReference type="EMBL" id="KAB2655062.1"/>
    </source>
</evidence>
<evidence type="ECO:0000313" key="2">
    <source>
        <dbReference type="Proteomes" id="UP000460650"/>
    </source>
</evidence>
<dbReference type="RefSeq" id="WP_151648249.1">
    <property type="nucleotide sequence ID" value="NZ_WBVY01000007.1"/>
</dbReference>
<proteinExistence type="predicted"/>
<protein>
    <submittedName>
        <fullName evidence="1">Uncharacterized protein</fullName>
    </submittedName>
</protein>
<dbReference type="Proteomes" id="UP000460650">
    <property type="component" value="Unassembled WGS sequence"/>
</dbReference>
<dbReference type="AlphaFoldDB" id="A0A7V7VQJ8"/>
<dbReference type="EMBL" id="WBVY01000007">
    <property type="protein sequence ID" value="KAB2655062.1"/>
    <property type="molecule type" value="Genomic_DNA"/>
</dbReference>
<gene>
    <name evidence="1" type="ORF">F9K94_21125</name>
</gene>